<dbReference type="PANTHER" id="PTHR44757">
    <property type="entry name" value="DIGUANYLATE CYCLASE DGCP"/>
    <property type="match status" value="1"/>
</dbReference>
<dbReference type="Gene3D" id="3.30.70.270">
    <property type="match status" value="1"/>
</dbReference>
<evidence type="ECO:0000256" key="2">
    <source>
        <dbReference type="PROSITE-ProRule" id="PRU00169"/>
    </source>
</evidence>
<dbReference type="SMART" id="SM00448">
    <property type="entry name" value="REC"/>
    <property type="match status" value="1"/>
</dbReference>
<dbReference type="InterPro" id="IPR011006">
    <property type="entry name" value="CheY-like_superfamily"/>
</dbReference>
<dbReference type="Gene3D" id="3.20.20.450">
    <property type="entry name" value="EAL domain"/>
    <property type="match status" value="1"/>
</dbReference>
<dbReference type="InterPro" id="IPR000014">
    <property type="entry name" value="PAS"/>
</dbReference>
<dbReference type="SUPFAM" id="SSF141868">
    <property type="entry name" value="EAL domain-like"/>
    <property type="match status" value="1"/>
</dbReference>
<evidence type="ECO:0000313" key="9">
    <source>
        <dbReference type="Proteomes" id="UP000652567"/>
    </source>
</evidence>
<dbReference type="InterPro" id="IPR035919">
    <property type="entry name" value="EAL_sf"/>
</dbReference>
<feature type="domain" description="EAL" evidence="6">
    <location>
        <begin position="435"/>
        <end position="687"/>
    </location>
</feature>
<evidence type="ECO:0000259" key="6">
    <source>
        <dbReference type="PROSITE" id="PS50883"/>
    </source>
</evidence>
<dbReference type="Pfam" id="PF13426">
    <property type="entry name" value="PAS_9"/>
    <property type="match status" value="1"/>
</dbReference>
<dbReference type="CDD" id="cd00156">
    <property type="entry name" value="REC"/>
    <property type="match status" value="1"/>
</dbReference>
<dbReference type="Gene3D" id="3.30.450.20">
    <property type="entry name" value="PAS domain"/>
    <property type="match status" value="1"/>
</dbReference>
<dbReference type="RefSeq" id="WP_193910417.1">
    <property type="nucleotide sequence ID" value="NZ_PRDL01000001.1"/>
</dbReference>
<dbReference type="InterPro" id="IPR001789">
    <property type="entry name" value="Sig_transdc_resp-reg_receiver"/>
</dbReference>
<dbReference type="InterPro" id="IPR000700">
    <property type="entry name" value="PAS-assoc_C"/>
</dbReference>
<dbReference type="FunFam" id="3.30.70.270:FF:000001">
    <property type="entry name" value="Diguanylate cyclase domain protein"/>
    <property type="match status" value="1"/>
</dbReference>
<dbReference type="InterPro" id="IPR001633">
    <property type="entry name" value="EAL_dom"/>
</dbReference>
<dbReference type="InterPro" id="IPR029787">
    <property type="entry name" value="Nucleotide_cyclase"/>
</dbReference>
<feature type="domain" description="GGDEF" evidence="7">
    <location>
        <begin position="293"/>
        <end position="426"/>
    </location>
</feature>
<dbReference type="SUPFAM" id="SSF55073">
    <property type="entry name" value="Nucleotide cyclase"/>
    <property type="match status" value="1"/>
</dbReference>
<feature type="modified residue" description="4-aspartylphosphate" evidence="2">
    <location>
        <position position="57"/>
    </location>
</feature>
<feature type="domain" description="PAS" evidence="4">
    <location>
        <begin position="136"/>
        <end position="189"/>
    </location>
</feature>
<dbReference type="SMART" id="SM00091">
    <property type="entry name" value="PAS"/>
    <property type="match status" value="1"/>
</dbReference>
<name>A0A928V7I6_9GAMM</name>
<dbReference type="InterPro" id="IPR035965">
    <property type="entry name" value="PAS-like_dom_sf"/>
</dbReference>
<dbReference type="GO" id="GO:0000160">
    <property type="term" value="P:phosphorelay signal transduction system"/>
    <property type="evidence" value="ECO:0007669"/>
    <property type="project" value="InterPro"/>
</dbReference>
<dbReference type="Pfam" id="PF00990">
    <property type="entry name" value="GGDEF"/>
    <property type="match status" value="1"/>
</dbReference>
<evidence type="ECO:0000259" key="4">
    <source>
        <dbReference type="PROSITE" id="PS50112"/>
    </source>
</evidence>
<keyword evidence="2" id="KW-0597">Phosphoprotein</keyword>
<feature type="domain" description="Response regulatory" evidence="3">
    <location>
        <begin position="6"/>
        <end position="122"/>
    </location>
</feature>
<dbReference type="Pfam" id="PF00563">
    <property type="entry name" value="EAL"/>
    <property type="match status" value="1"/>
</dbReference>
<dbReference type="CDD" id="cd00130">
    <property type="entry name" value="PAS"/>
    <property type="match status" value="1"/>
</dbReference>
<dbReference type="CDD" id="cd01948">
    <property type="entry name" value="EAL"/>
    <property type="match status" value="1"/>
</dbReference>
<dbReference type="InterPro" id="IPR000160">
    <property type="entry name" value="GGDEF_dom"/>
</dbReference>
<dbReference type="GO" id="GO:0003824">
    <property type="term" value="F:catalytic activity"/>
    <property type="evidence" value="ECO:0007669"/>
    <property type="project" value="UniProtKB-ARBA"/>
</dbReference>
<keyword evidence="9" id="KW-1185">Reference proteome</keyword>
<dbReference type="CDD" id="cd01949">
    <property type="entry name" value="GGDEF"/>
    <property type="match status" value="1"/>
</dbReference>
<comment type="cofactor">
    <cofactor evidence="1">
        <name>Mg(2+)</name>
        <dbReference type="ChEBI" id="CHEBI:18420"/>
    </cofactor>
</comment>
<dbReference type="PROSITE" id="PS50110">
    <property type="entry name" value="RESPONSE_REGULATORY"/>
    <property type="match status" value="1"/>
</dbReference>
<dbReference type="Pfam" id="PF00072">
    <property type="entry name" value="Response_reg"/>
    <property type="match status" value="1"/>
</dbReference>
<protein>
    <submittedName>
        <fullName evidence="8">GGDEF domain-containing response regulator</fullName>
    </submittedName>
</protein>
<dbReference type="AlphaFoldDB" id="A0A928V7I6"/>
<dbReference type="Proteomes" id="UP000652567">
    <property type="component" value="Unassembled WGS sequence"/>
</dbReference>
<organism evidence="8 9">
    <name type="scientific">Cellvibrio polysaccharolyticus</name>
    <dbReference type="NCBI Taxonomy" id="2082724"/>
    <lineage>
        <taxon>Bacteria</taxon>
        <taxon>Pseudomonadati</taxon>
        <taxon>Pseudomonadota</taxon>
        <taxon>Gammaproteobacteria</taxon>
        <taxon>Cellvibrionales</taxon>
        <taxon>Cellvibrionaceae</taxon>
        <taxon>Cellvibrio</taxon>
    </lineage>
</organism>
<sequence length="687" mass="77551">MGKSLNVLFIEDSEEDAELTTTELIRGGFSPYAERVETRPGMLAALDKTTWDIILCDFRMPNFSAEDALMTLKASGQDIPFIITSGAVDAEDTVSLLKQGAHDFMNKEALARLVPAIEREIREADVRRQRRLAEDKVRILSSAVQQSPVSVLITDPRGVIEYVNRKFEQITGYDAADAIGRDLGFTILEQGGTEAMRTLREHIDAGTDWRGEFCSIRRDGQVFWEYVTISPLRNDSADITHFIIIKEDITVRRNYEEQLLHQARHDDLTGLANRVLMRERLHQALGKAGREGHQTAVICIDLDRFKNVNDTQGHASGDEVLKEAAARLSGCIYHRDTLARMGGDEFVIVIPKVTEKHNGTTIANRIIELFSRPFMVQGKEFAVTASIGIALFPQDGSTADVLQRNADLAMYQAKERGRNRYQYYSEEINIRLMAQLDLEARLRSPLLTQSLVLQYQPIYNMQTETISGYEALVRWHQPDGSLMLPGDFIPVAEEIGVIQDIDKWVMITACSELAMRMQDHQRPLRLSLNVSPKQLRLPDYADFVAQQLQLNQLPANLLELEITERVIMQNDDQTLANIRALGELGVRLSIDDFGTGYSSLSYLQKFPFKTLKIDRSFVDNVCHNEPTQRVVDTIISMARSLNMQVVAEGIETEEQYLYLKSHGCDLAQGFYLSRPIHGVDIPAQLTA</sequence>
<dbReference type="Gene3D" id="3.40.50.2300">
    <property type="match status" value="1"/>
</dbReference>
<dbReference type="InterPro" id="IPR052155">
    <property type="entry name" value="Biofilm_reg_signaling"/>
</dbReference>
<reference evidence="8" key="1">
    <citation type="submission" date="2018-07" db="EMBL/GenBank/DDBJ databases">
        <title>Genome assembly of strain Ka43.</title>
        <authorList>
            <person name="Kukolya J."/>
            <person name="Nagy I."/>
            <person name="Horvath B."/>
            <person name="Toth A."/>
        </authorList>
    </citation>
    <scope>NUCLEOTIDE SEQUENCE</scope>
    <source>
        <strain evidence="8">KB43</strain>
    </source>
</reference>
<dbReference type="InterPro" id="IPR001610">
    <property type="entry name" value="PAC"/>
</dbReference>
<dbReference type="SUPFAM" id="SSF55785">
    <property type="entry name" value="PYP-like sensor domain (PAS domain)"/>
    <property type="match status" value="1"/>
</dbReference>
<dbReference type="InterPro" id="IPR043128">
    <property type="entry name" value="Rev_trsase/Diguanyl_cyclase"/>
</dbReference>
<dbReference type="PROSITE" id="PS50113">
    <property type="entry name" value="PAC"/>
    <property type="match status" value="1"/>
</dbReference>
<evidence type="ECO:0000256" key="1">
    <source>
        <dbReference type="ARBA" id="ARBA00001946"/>
    </source>
</evidence>
<proteinExistence type="predicted"/>
<evidence type="ECO:0000259" key="3">
    <source>
        <dbReference type="PROSITE" id="PS50110"/>
    </source>
</evidence>
<dbReference type="PROSITE" id="PS50883">
    <property type="entry name" value="EAL"/>
    <property type="match status" value="1"/>
</dbReference>
<evidence type="ECO:0000313" key="8">
    <source>
        <dbReference type="EMBL" id="MBE8718112.1"/>
    </source>
</evidence>
<dbReference type="SUPFAM" id="SSF52172">
    <property type="entry name" value="CheY-like"/>
    <property type="match status" value="1"/>
</dbReference>
<dbReference type="SMART" id="SM00267">
    <property type="entry name" value="GGDEF"/>
    <property type="match status" value="1"/>
</dbReference>
<dbReference type="SMART" id="SM00086">
    <property type="entry name" value="PAC"/>
    <property type="match status" value="1"/>
</dbReference>
<dbReference type="NCBIfam" id="TIGR00254">
    <property type="entry name" value="GGDEF"/>
    <property type="match status" value="1"/>
</dbReference>
<accession>A0A928V7I6</accession>
<dbReference type="EMBL" id="PRDL01000001">
    <property type="protein sequence ID" value="MBE8718112.1"/>
    <property type="molecule type" value="Genomic_DNA"/>
</dbReference>
<feature type="domain" description="PAC" evidence="5">
    <location>
        <begin position="209"/>
        <end position="261"/>
    </location>
</feature>
<dbReference type="PROSITE" id="PS50887">
    <property type="entry name" value="GGDEF"/>
    <property type="match status" value="1"/>
</dbReference>
<evidence type="ECO:0000259" key="5">
    <source>
        <dbReference type="PROSITE" id="PS50113"/>
    </source>
</evidence>
<gene>
    <name evidence="8" type="ORF">C4F51_13035</name>
</gene>
<dbReference type="NCBIfam" id="TIGR00229">
    <property type="entry name" value="sensory_box"/>
    <property type="match status" value="1"/>
</dbReference>
<evidence type="ECO:0000259" key="7">
    <source>
        <dbReference type="PROSITE" id="PS50887"/>
    </source>
</evidence>
<dbReference type="SMART" id="SM00052">
    <property type="entry name" value="EAL"/>
    <property type="match status" value="1"/>
</dbReference>
<dbReference type="PANTHER" id="PTHR44757:SF2">
    <property type="entry name" value="BIOFILM ARCHITECTURE MAINTENANCE PROTEIN MBAA"/>
    <property type="match status" value="1"/>
</dbReference>
<dbReference type="PROSITE" id="PS50112">
    <property type="entry name" value="PAS"/>
    <property type="match status" value="1"/>
</dbReference>
<comment type="caution">
    <text evidence="8">The sequence shown here is derived from an EMBL/GenBank/DDBJ whole genome shotgun (WGS) entry which is preliminary data.</text>
</comment>